<protein>
    <submittedName>
        <fullName evidence="3">Lysophospholipid acyltransferase family protein (DUF374 domain)</fullName>
    </submittedName>
</protein>
<accession>A0A2G1DHI3</accession>
<reference evidence="4 5" key="1">
    <citation type="submission" date="2017-09" db="EMBL/GenBank/DDBJ databases">
        <title>Arcobacter canalis sp. nov., a new species isolated from a water canal contaminated with urban sewage.</title>
        <authorList>
            <person name="Perez-Cataluna A."/>
            <person name="Salas-Masso N."/>
            <person name="Figueras M.J."/>
        </authorList>
    </citation>
    <scope>NUCLEOTIDE SEQUENCE [LARGE SCALE GENOMIC DNA]</scope>
    <source>
        <strain evidence="4 5">F98-3</strain>
    </source>
</reference>
<dbReference type="CDD" id="cd07983">
    <property type="entry name" value="LPLAT_DUF374-like"/>
    <property type="match status" value="1"/>
</dbReference>
<keyword evidence="1" id="KW-0472">Membrane</keyword>
<dbReference type="KEGG" id="amol:AMOL_2451"/>
<dbReference type="GO" id="GO:0016746">
    <property type="term" value="F:acyltransferase activity"/>
    <property type="evidence" value="ECO:0007669"/>
    <property type="project" value="UniProtKB-KW"/>
</dbReference>
<keyword evidence="5" id="KW-1185">Reference proteome</keyword>
<evidence type="ECO:0000256" key="1">
    <source>
        <dbReference type="SAM" id="Phobius"/>
    </source>
</evidence>
<evidence type="ECO:0000313" key="3">
    <source>
        <dbReference type="EMBL" id="AXX93393.1"/>
    </source>
</evidence>
<dbReference type="RefSeq" id="WP_099342688.1">
    <property type="nucleotide sequence ID" value="NZ_CP032098.1"/>
</dbReference>
<keyword evidence="3" id="KW-0808">Transferase</keyword>
<dbReference type="AlphaFoldDB" id="A0A2G1DHI3"/>
<feature type="domain" description="DUF374" evidence="2">
    <location>
        <begin position="66"/>
        <end position="130"/>
    </location>
</feature>
<dbReference type="InterPro" id="IPR007172">
    <property type="entry name" value="DUF374"/>
</dbReference>
<evidence type="ECO:0000313" key="5">
    <source>
        <dbReference type="Proteomes" id="UP000221222"/>
    </source>
</evidence>
<organism evidence="4 5">
    <name type="scientific">Malaciobacter molluscorum LMG 25693</name>
    <dbReference type="NCBI Taxonomy" id="870501"/>
    <lineage>
        <taxon>Bacteria</taxon>
        <taxon>Pseudomonadati</taxon>
        <taxon>Campylobacterota</taxon>
        <taxon>Epsilonproteobacteria</taxon>
        <taxon>Campylobacterales</taxon>
        <taxon>Arcobacteraceae</taxon>
        <taxon>Malaciobacter</taxon>
    </lineage>
</organism>
<evidence type="ECO:0000313" key="6">
    <source>
        <dbReference type="Proteomes" id="UP000262712"/>
    </source>
</evidence>
<keyword evidence="1" id="KW-1133">Transmembrane helix</keyword>
<reference evidence="3 6" key="2">
    <citation type="submission" date="2018-08" db="EMBL/GenBank/DDBJ databases">
        <title>Complete genome of the Arcobacter molluscorum type strain LMG 25693.</title>
        <authorList>
            <person name="Miller W.G."/>
            <person name="Yee E."/>
            <person name="Bono J.L."/>
        </authorList>
    </citation>
    <scope>NUCLEOTIDE SEQUENCE [LARGE SCALE GENOMIC DNA]</scope>
    <source>
        <strain evidence="3 6">CECT 7696</strain>
    </source>
</reference>
<keyword evidence="3" id="KW-0012">Acyltransferase</keyword>
<evidence type="ECO:0000259" key="2">
    <source>
        <dbReference type="Pfam" id="PF04028"/>
    </source>
</evidence>
<dbReference type="Proteomes" id="UP000262712">
    <property type="component" value="Chromosome"/>
</dbReference>
<sequence>MKKRIKTFVAIKLIPFIMQLIVRFIYLTNKKVYHHAKIDPKEPIIVAFWHGELLMQPFNYQKLRPNSLVKAIISQHKDGEAITRTVEYLGIGSIRGSSSKGGAKALISTIKELKAKNDVAITPDGPRGPRFSVADGIVAIAKKSNCKIAVFNCKPTKYWQMKSWDKFVVPKPFGTLEFFIQEPFDVKDLELEEAKALIREKMLINAIN</sequence>
<gene>
    <name evidence="3" type="ORF">AMOL_2451</name>
    <name evidence="4" type="ORF">CPU12_08540</name>
</gene>
<dbReference type="EMBL" id="NXFY01000012">
    <property type="protein sequence ID" value="PHO17796.1"/>
    <property type="molecule type" value="Genomic_DNA"/>
</dbReference>
<dbReference type="EMBL" id="CP032098">
    <property type="protein sequence ID" value="AXX93393.1"/>
    <property type="molecule type" value="Genomic_DNA"/>
</dbReference>
<proteinExistence type="predicted"/>
<keyword evidence="1" id="KW-0812">Transmembrane</keyword>
<evidence type="ECO:0000313" key="4">
    <source>
        <dbReference type="EMBL" id="PHO17796.1"/>
    </source>
</evidence>
<dbReference type="Proteomes" id="UP000221222">
    <property type="component" value="Unassembled WGS sequence"/>
</dbReference>
<dbReference type="Pfam" id="PF04028">
    <property type="entry name" value="DUF374"/>
    <property type="match status" value="1"/>
</dbReference>
<feature type="transmembrane region" description="Helical" evidence="1">
    <location>
        <begin position="7"/>
        <end position="26"/>
    </location>
</feature>
<name>A0A2G1DHI3_9BACT</name>